<dbReference type="SUPFAM" id="SSF100895">
    <property type="entry name" value="Kazal-type serine protease inhibitors"/>
    <property type="match status" value="1"/>
</dbReference>
<dbReference type="Pfam" id="PF07648">
    <property type="entry name" value="Kazal_2"/>
    <property type="match status" value="1"/>
</dbReference>
<feature type="domain" description="TB" evidence="6">
    <location>
        <begin position="78"/>
        <end position="138"/>
    </location>
</feature>
<evidence type="ECO:0000256" key="3">
    <source>
        <dbReference type="ARBA" id="ARBA00023157"/>
    </source>
</evidence>
<keyword evidence="4" id="KW-0325">Glycoprotein</keyword>
<dbReference type="STRING" id="471704.A0A151IU44"/>
<keyword evidence="9" id="KW-1185">Reference proteome</keyword>
<dbReference type="CDD" id="cd00104">
    <property type="entry name" value="KAZAL_FS"/>
    <property type="match status" value="1"/>
</dbReference>
<dbReference type="GO" id="GO:0050840">
    <property type="term" value="F:extracellular matrix binding"/>
    <property type="evidence" value="ECO:0007669"/>
    <property type="project" value="TreeGrafter"/>
</dbReference>
<dbReference type="PROSITE" id="PS51465">
    <property type="entry name" value="KAZAL_2"/>
    <property type="match status" value="1"/>
</dbReference>
<dbReference type="GO" id="GO:0005518">
    <property type="term" value="F:collagen binding"/>
    <property type="evidence" value="ECO:0007669"/>
    <property type="project" value="TreeGrafter"/>
</dbReference>
<name>A0A151IU44_9HYME</name>
<feature type="region of interest" description="Disordered" evidence="5">
    <location>
        <begin position="237"/>
        <end position="265"/>
    </location>
</feature>
<feature type="domain" description="Kazal-like" evidence="7">
    <location>
        <begin position="163"/>
        <end position="213"/>
    </location>
</feature>
<dbReference type="InterPro" id="IPR036058">
    <property type="entry name" value="Kazal_dom_sf"/>
</dbReference>
<accession>A0A151IU44</accession>
<dbReference type="Gene3D" id="3.90.290.10">
    <property type="entry name" value="TGF-beta binding (TB) domain"/>
    <property type="match status" value="1"/>
</dbReference>
<dbReference type="SMART" id="SM00280">
    <property type="entry name" value="KAZAL"/>
    <property type="match status" value="1"/>
</dbReference>
<dbReference type="GO" id="GO:0005615">
    <property type="term" value="C:extracellular space"/>
    <property type="evidence" value="ECO:0007669"/>
    <property type="project" value="TreeGrafter"/>
</dbReference>
<dbReference type="Gene3D" id="3.30.60.30">
    <property type="match status" value="1"/>
</dbReference>
<keyword evidence="2" id="KW-0677">Repeat</keyword>
<evidence type="ECO:0000256" key="2">
    <source>
        <dbReference type="ARBA" id="ARBA00022737"/>
    </source>
</evidence>
<keyword evidence="3" id="KW-1015">Disulfide bond</keyword>
<dbReference type="EMBL" id="KQ980969">
    <property type="protein sequence ID" value="KYN10943.1"/>
    <property type="molecule type" value="Genomic_DNA"/>
</dbReference>
<evidence type="ECO:0000313" key="8">
    <source>
        <dbReference type="EMBL" id="KYN10943.1"/>
    </source>
</evidence>
<dbReference type="InterPro" id="IPR017878">
    <property type="entry name" value="TB_dom"/>
</dbReference>
<dbReference type="PROSITE" id="PS51364">
    <property type="entry name" value="TB"/>
    <property type="match status" value="1"/>
</dbReference>
<evidence type="ECO:0000256" key="4">
    <source>
        <dbReference type="ARBA" id="ARBA00023180"/>
    </source>
</evidence>
<dbReference type="Pfam" id="PF21333">
    <property type="entry name" value="FST_N"/>
    <property type="match status" value="1"/>
</dbReference>
<evidence type="ECO:0000256" key="1">
    <source>
        <dbReference type="ARBA" id="ARBA00022729"/>
    </source>
</evidence>
<dbReference type="Proteomes" id="UP000078492">
    <property type="component" value="Unassembled WGS sequence"/>
</dbReference>
<dbReference type="InterPro" id="IPR002350">
    <property type="entry name" value="Kazal_dom"/>
</dbReference>
<dbReference type="GO" id="GO:0005509">
    <property type="term" value="F:calcium ion binding"/>
    <property type="evidence" value="ECO:0007669"/>
    <property type="project" value="TreeGrafter"/>
</dbReference>
<dbReference type="InterPro" id="IPR036773">
    <property type="entry name" value="TB_dom_sf"/>
</dbReference>
<proteinExistence type="predicted"/>
<sequence length="287" mass="31697">MKCEARSRRVVDLAGTKAEVKKAEVRFTAGIAARRKSTWRGPPEMTALRQDITVSPYRTFLLVSLIGLLLQIHSTTGGICWSSISNGRCKELLSQSITRENCCASNAAAATAYSDEDLDSGSLFFWRVLGGGVQCRPCRESCAEVRCEEGKKCIVRRGRPRCVCSPECKAPRGGGPVCGTDGKSYKSLCRLKKRACKKSSHELAVAYNGHCQSKFVRTGSVRPRSELSAGSEPKSSLCEVCSQVPPSTPASGRRRTPRLWSRRKHLQECLPPATRRLPRRSRHSRRL</sequence>
<evidence type="ECO:0000313" key="9">
    <source>
        <dbReference type="Proteomes" id="UP000078492"/>
    </source>
</evidence>
<evidence type="ECO:0000256" key="5">
    <source>
        <dbReference type="SAM" id="MobiDB-lite"/>
    </source>
</evidence>
<dbReference type="PANTHER" id="PTHR13866">
    <property type="entry name" value="SPARC OSTEONECTIN"/>
    <property type="match status" value="1"/>
</dbReference>
<organism evidence="8 9">
    <name type="scientific">Trachymyrmex cornetzi</name>
    <dbReference type="NCBI Taxonomy" id="471704"/>
    <lineage>
        <taxon>Eukaryota</taxon>
        <taxon>Metazoa</taxon>
        <taxon>Ecdysozoa</taxon>
        <taxon>Arthropoda</taxon>
        <taxon>Hexapoda</taxon>
        <taxon>Insecta</taxon>
        <taxon>Pterygota</taxon>
        <taxon>Neoptera</taxon>
        <taxon>Endopterygota</taxon>
        <taxon>Hymenoptera</taxon>
        <taxon>Apocrita</taxon>
        <taxon>Aculeata</taxon>
        <taxon>Formicoidea</taxon>
        <taxon>Formicidae</taxon>
        <taxon>Myrmicinae</taxon>
        <taxon>Trachymyrmex</taxon>
    </lineage>
</organism>
<evidence type="ECO:0000259" key="6">
    <source>
        <dbReference type="PROSITE" id="PS51364"/>
    </source>
</evidence>
<gene>
    <name evidence="8" type="ORF">ALC57_16913</name>
</gene>
<reference evidence="8 9" key="1">
    <citation type="submission" date="2015-09" db="EMBL/GenBank/DDBJ databases">
        <title>Trachymyrmex cornetzi WGS genome.</title>
        <authorList>
            <person name="Nygaard S."/>
            <person name="Hu H."/>
            <person name="Boomsma J."/>
            <person name="Zhang G."/>
        </authorList>
    </citation>
    <scope>NUCLEOTIDE SEQUENCE [LARGE SCALE GENOMIC DNA]</scope>
    <source>
        <strain evidence="8">Tcor2-1</strain>
        <tissue evidence="8">Whole body</tissue>
    </source>
</reference>
<keyword evidence="1" id="KW-0732">Signal</keyword>
<evidence type="ECO:0000259" key="7">
    <source>
        <dbReference type="PROSITE" id="PS51465"/>
    </source>
</evidence>
<dbReference type="PANTHER" id="PTHR13866:SF29">
    <property type="entry name" value="FOLLISTATIN"/>
    <property type="match status" value="1"/>
</dbReference>
<feature type="compositionally biased region" description="Basic residues" evidence="5">
    <location>
        <begin position="252"/>
        <end position="265"/>
    </location>
</feature>
<protein>
    <submittedName>
        <fullName evidence="8">Follistatin-A</fullName>
    </submittedName>
</protein>
<dbReference type="AlphaFoldDB" id="A0A151IU44"/>